<protein>
    <recommendedName>
        <fullName evidence="3">Cell division protein SepF</fullName>
    </recommendedName>
</protein>
<gene>
    <name evidence="1" type="ORF">AAA799E16_00453</name>
</gene>
<dbReference type="AlphaFoldDB" id="A0A081S733"/>
<evidence type="ECO:0000313" key="2">
    <source>
        <dbReference type="Proteomes" id="UP000028027"/>
    </source>
</evidence>
<dbReference type="InterPro" id="IPR007561">
    <property type="entry name" value="Cell_div_SepF/SepF-rel"/>
</dbReference>
<dbReference type="EMBL" id="JNVL01000005">
    <property type="protein sequence ID" value="KER06736.1"/>
    <property type="molecule type" value="Genomic_DNA"/>
</dbReference>
<name>A0A081S733_9ARCH</name>
<dbReference type="Gene3D" id="3.30.110.150">
    <property type="entry name" value="SepF-like protein"/>
    <property type="match status" value="1"/>
</dbReference>
<organism evidence="1 2">
    <name type="scientific">Marine Group I thaumarchaeote SCGC AAA799-E16</name>
    <dbReference type="NCBI Taxonomy" id="1502292"/>
    <lineage>
        <taxon>Archaea</taxon>
        <taxon>Nitrososphaerota</taxon>
        <taxon>Marine Group I</taxon>
    </lineage>
</organism>
<evidence type="ECO:0008006" key="3">
    <source>
        <dbReference type="Google" id="ProtNLM"/>
    </source>
</evidence>
<dbReference type="PATRIC" id="fig|1502292.3.peg.393"/>
<dbReference type="Pfam" id="PF04472">
    <property type="entry name" value="SepF"/>
    <property type="match status" value="1"/>
</dbReference>
<dbReference type="Proteomes" id="UP000028027">
    <property type="component" value="Unassembled WGS sequence"/>
</dbReference>
<evidence type="ECO:0000313" key="1">
    <source>
        <dbReference type="EMBL" id="KER06736.1"/>
    </source>
</evidence>
<proteinExistence type="predicted"/>
<comment type="caution">
    <text evidence="1">The sequence shown here is derived from an EMBL/GenBank/DDBJ whole genome shotgun (WGS) entry which is preliminary data.</text>
</comment>
<reference evidence="1 2" key="1">
    <citation type="submission" date="2014-06" db="EMBL/GenBank/DDBJ databases">
        <authorList>
            <person name="Ngugi D.K."/>
            <person name="Blom J."/>
            <person name="Alam I."/>
            <person name="Rashid M."/>
            <person name="Ba Alawi W."/>
            <person name="Zhang G."/>
            <person name="Hikmawan T."/>
            <person name="Guan Y."/>
            <person name="Antunes A."/>
            <person name="Siam R."/>
            <person name="Eldorry H."/>
            <person name="Bajic V."/>
            <person name="Stingl U."/>
        </authorList>
    </citation>
    <scope>NUCLEOTIDE SEQUENCE [LARGE SCALE GENOMIC DNA]</scope>
    <source>
        <strain evidence="1">SCGC AAA799-E16</strain>
    </source>
</reference>
<keyword evidence="2" id="KW-1185">Reference proteome</keyword>
<dbReference type="InterPro" id="IPR038594">
    <property type="entry name" value="SepF-like_sf"/>
</dbReference>
<sequence length="92" mass="10561">MQKQENTTFLKAITIRDISDVHSIKEDIKKDMILILRVTPLAQKDVEQLRKVVEELYSIAKSAGADIARLGEERIIVAPSNIKIWKPEYDLK</sequence>
<accession>A0A081S733</accession>